<organism evidence="1 2">
    <name type="scientific">Stieleria maiorica</name>
    <dbReference type="NCBI Taxonomy" id="2795974"/>
    <lineage>
        <taxon>Bacteria</taxon>
        <taxon>Pseudomonadati</taxon>
        <taxon>Planctomycetota</taxon>
        <taxon>Planctomycetia</taxon>
        <taxon>Pirellulales</taxon>
        <taxon>Pirellulaceae</taxon>
        <taxon>Stieleria</taxon>
    </lineage>
</organism>
<dbReference type="EMBL" id="CP036264">
    <property type="protein sequence ID" value="QEG01541.1"/>
    <property type="molecule type" value="Genomic_DNA"/>
</dbReference>
<gene>
    <name evidence="1" type="ORF">Mal15_56180</name>
</gene>
<dbReference type="RefSeq" id="WP_147870609.1">
    <property type="nucleotide sequence ID" value="NZ_CP036264.1"/>
</dbReference>
<dbReference type="KEGG" id="smam:Mal15_56180"/>
<evidence type="ECO:0000313" key="2">
    <source>
        <dbReference type="Proteomes" id="UP000321353"/>
    </source>
</evidence>
<evidence type="ECO:0000313" key="1">
    <source>
        <dbReference type="EMBL" id="QEG01541.1"/>
    </source>
</evidence>
<protein>
    <submittedName>
        <fullName evidence="1">Uncharacterized protein</fullName>
    </submittedName>
</protein>
<dbReference type="Proteomes" id="UP000321353">
    <property type="component" value="Chromosome"/>
</dbReference>
<sequence>MNLKHIRDNLSVLPSGAHPYETETFVGAQSNVEVQQDEPGQLGNEVRHPVRIFSVGMVITRIWYDSNDHPQNAWRVDQRRMGLGEWGATVYQLLSTDDLGDALRGLRLARRWIRKRDRRIVWLRLLS</sequence>
<proteinExistence type="predicted"/>
<name>A0A5B9MNA1_9BACT</name>
<reference evidence="1 2" key="1">
    <citation type="submission" date="2019-02" db="EMBL/GenBank/DDBJ databases">
        <title>Planctomycetal bacteria perform biofilm scaping via a novel small molecule.</title>
        <authorList>
            <person name="Jeske O."/>
            <person name="Boedeker C."/>
            <person name="Wiegand S."/>
            <person name="Breitling P."/>
            <person name="Kallscheuer N."/>
            <person name="Jogler M."/>
            <person name="Rohde M."/>
            <person name="Petersen J."/>
            <person name="Medema M.H."/>
            <person name="Surup F."/>
            <person name="Jogler C."/>
        </authorList>
    </citation>
    <scope>NUCLEOTIDE SEQUENCE [LARGE SCALE GENOMIC DNA]</scope>
    <source>
        <strain evidence="1 2">Mal15</strain>
    </source>
</reference>
<accession>A0A5B9MNA1</accession>
<dbReference type="AlphaFoldDB" id="A0A5B9MNA1"/>
<keyword evidence="2" id="KW-1185">Reference proteome</keyword>